<evidence type="ECO:0000313" key="1">
    <source>
        <dbReference type="EMBL" id="QAU07215.1"/>
    </source>
</evidence>
<dbReference type="GeneID" id="55010491"/>
<keyword evidence="2" id="KW-1185">Reference proteome</keyword>
<reference evidence="1 2" key="1">
    <citation type="submission" date="2019-01" db="EMBL/GenBank/DDBJ databases">
        <authorList>
            <person name="Case A."/>
            <person name="Jordan N."/>
            <person name="Abdul-Shukar N."/>
            <person name="Baronian N."/>
            <person name="Bartlett E."/>
            <person name="Cordova J."/>
            <person name="Doering K."/>
            <person name="Downer L."/>
            <person name="Harrington M."/>
            <person name="Nillson B."/>
            <person name="Rencher J."/>
            <person name="Sandoval D."/>
            <person name="Weiss L."/>
            <person name="West E."/>
            <person name="Koga A.P."/>
            <person name="Garlena R.A."/>
            <person name="Russell D.A."/>
            <person name="Pope W.H."/>
            <person name="Jacobs-Sera D."/>
            <person name="Hatfull G.F."/>
        </authorList>
    </citation>
    <scope>NUCLEOTIDE SEQUENCE [LARGE SCALE GENOMIC DNA]</scope>
</reference>
<sequence>MPSDTPRFKIEYLPAVDWSTRRNPAERQWGVQRHRRGCNVKLGSRGISLWWRNVR</sequence>
<evidence type="ECO:0000313" key="2">
    <source>
        <dbReference type="Proteomes" id="UP000289785"/>
    </source>
</evidence>
<protein>
    <submittedName>
        <fullName evidence="1">Uncharacterized protein</fullName>
    </submittedName>
</protein>
<dbReference type="EMBL" id="MK376961">
    <property type="protein sequence ID" value="QAU07215.1"/>
    <property type="molecule type" value="Genomic_DNA"/>
</dbReference>
<name>A0A410TDW0_9CAUD</name>
<dbReference type="KEGG" id="vg:55010491"/>
<gene>
    <name evidence="1" type="primary">75</name>
    <name evidence="1" type="ORF">SEA_ASAPAG_75</name>
</gene>
<organism evidence="1 2">
    <name type="scientific">Gordonia phage Asapag</name>
    <dbReference type="NCBI Taxonomy" id="2507862"/>
    <lineage>
        <taxon>Viruses</taxon>
        <taxon>Duplodnaviria</taxon>
        <taxon>Heunggongvirae</taxon>
        <taxon>Uroviricota</taxon>
        <taxon>Caudoviricetes</taxon>
        <taxon>Langleyhallvirinae</taxon>
        <taxon>Getalongvirus</taxon>
        <taxon>Getalongvirus asapag</taxon>
    </lineage>
</organism>
<proteinExistence type="predicted"/>
<dbReference type="Proteomes" id="UP000289785">
    <property type="component" value="Segment"/>
</dbReference>
<dbReference type="RefSeq" id="YP_009819120.1">
    <property type="nucleotide sequence ID" value="NC_048146.1"/>
</dbReference>
<accession>A0A410TDW0</accession>